<organism evidence="12 13">
    <name type="scientific">Rhizobium etli bv. mimosae str. IE4771</name>
    <dbReference type="NCBI Taxonomy" id="1432050"/>
    <lineage>
        <taxon>Bacteria</taxon>
        <taxon>Pseudomonadati</taxon>
        <taxon>Pseudomonadota</taxon>
        <taxon>Alphaproteobacteria</taxon>
        <taxon>Hyphomicrobiales</taxon>
        <taxon>Rhizobiaceae</taxon>
        <taxon>Rhizobium/Agrobacterium group</taxon>
        <taxon>Rhizobium</taxon>
    </lineage>
</organism>
<gene>
    <name evidence="12" type="ORF">IE4771_CH02663</name>
</gene>
<dbReference type="InterPro" id="IPR014063">
    <property type="entry name" value="Arsenate-R_ArsH"/>
</dbReference>
<keyword evidence="4" id="KW-0288">FMN</keyword>
<reference evidence="12 13" key="1">
    <citation type="submission" date="2013-12" db="EMBL/GenBank/DDBJ databases">
        <title>Complete genome sequence of Rhizobium etli bv. mimosae IE4771.</title>
        <authorList>
            <person name="Bustos P."/>
            <person name="Santamaria R.I."/>
            <person name="Lozano L."/>
            <person name="Ormeno-Orrillo E."/>
            <person name="Rogel M.A."/>
            <person name="Romero D."/>
            <person name="Cevallos M.A."/>
            <person name="Martinez-Romero E."/>
            <person name="Gonzalez V."/>
        </authorList>
    </citation>
    <scope>NUCLEOTIDE SEQUENCE [LARGE SCALE GENOMIC DNA]</scope>
    <source>
        <strain evidence="12 13">IE4771</strain>
    </source>
</reference>
<dbReference type="GO" id="GO:0000166">
    <property type="term" value="F:nucleotide binding"/>
    <property type="evidence" value="ECO:0007669"/>
    <property type="project" value="UniProtKB-KW"/>
</dbReference>
<evidence type="ECO:0000256" key="2">
    <source>
        <dbReference type="ARBA" id="ARBA00011881"/>
    </source>
</evidence>
<sequence>MSDLPATSPAHLHQPDLEALRPPFSTHKPRILILYGSLRAVSYSRLLAHEASRLLEHFGCEVRIFDPEGLPLPDGAPVAHPKVQELRELSAWSEGQVWVSPERHGAMSGIMKAQIDWIPLSVGSVRPTQGKTLAVMQVSGGSQSFNAVNQMRILGRWMRMITIPNQSSVAKAFQEFDSDGRMKPSSFYDRVVDVCEELVKFTWLTRDASAYLTDRYSERREEADKLERRVGLKSI</sequence>
<evidence type="ECO:0000256" key="3">
    <source>
        <dbReference type="ARBA" id="ARBA00022630"/>
    </source>
</evidence>
<dbReference type="FunFam" id="3.40.50.360:FF:000027">
    <property type="entry name" value="Arsenical resistance protein ArsH"/>
    <property type="match status" value="1"/>
</dbReference>
<evidence type="ECO:0000256" key="8">
    <source>
        <dbReference type="ARBA" id="ARBA00060727"/>
    </source>
</evidence>
<dbReference type="PANTHER" id="PTHR43590:SF1">
    <property type="entry name" value="ARSENIC RESISTANCE PROTEIN ARSH (AFU_ORTHOLOGUE AFUA_5G15030)"/>
    <property type="match status" value="1"/>
</dbReference>
<name>A0A060HXV4_RHIET</name>
<dbReference type="NCBIfam" id="TIGR02690">
    <property type="entry name" value="resist_ArsH"/>
    <property type="match status" value="1"/>
</dbReference>
<keyword evidence="6" id="KW-0521">NADP</keyword>
<keyword evidence="5" id="KW-0547">Nucleotide-binding</keyword>
<comment type="cofactor">
    <cofactor evidence="1">
        <name>FMN</name>
        <dbReference type="ChEBI" id="CHEBI:58210"/>
    </cofactor>
</comment>
<dbReference type="AlphaFoldDB" id="A0A060HXV4"/>
<dbReference type="KEGG" id="rei:IE4771_CH02663"/>
<protein>
    <recommendedName>
        <fullName evidence="9">NADPH-dependent FMN reductase ArsH</fullName>
    </recommendedName>
    <alternativeName>
        <fullName evidence="10">Arsenical resistance operon protein ArsH</fullName>
    </alternativeName>
</protein>
<dbReference type="SUPFAM" id="SSF52218">
    <property type="entry name" value="Flavoproteins"/>
    <property type="match status" value="1"/>
</dbReference>
<dbReference type="OrthoDB" id="571777at2"/>
<evidence type="ECO:0000256" key="6">
    <source>
        <dbReference type="ARBA" id="ARBA00022857"/>
    </source>
</evidence>
<dbReference type="Proteomes" id="UP000027180">
    <property type="component" value="Chromosome"/>
</dbReference>
<feature type="domain" description="NADPH-dependent FMN reductase-like" evidence="11">
    <location>
        <begin position="29"/>
        <end position="173"/>
    </location>
</feature>
<keyword evidence="3" id="KW-0285">Flavoprotein</keyword>
<dbReference type="EMBL" id="CP006986">
    <property type="protein sequence ID" value="AIC27763.1"/>
    <property type="molecule type" value="Genomic_DNA"/>
</dbReference>
<evidence type="ECO:0000256" key="10">
    <source>
        <dbReference type="ARBA" id="ARBA00081288"/>
    </source>
</evidence>
<evidence type="ECO:0000313" key="13">
    <source>
        <dbReference type="Proteomes" id="UP000027180"/>
    </source>
</evidence>
<dbReference type="Pfam" id="PF03358">
    <property type="entry name" value="FMN_red"/>
    <property type="match status" value="1"/>
</dbReference>
<dbReference type="Gene3D" id="3.40.50.360">
    <property type="match status" value="1"/>
</dbReference>
<evidence type="ECO:0000256" key="1">
    <source>
        <dbReference type="ARBA" id="ARBA00001917"/>
    </source>
</evidence>
<dbReference type="InterPro" id="IPR029039">
    <property type="entry name" value="Flavoprotein-like_sf"/>
</dbReference>
<accession>A0A060HXV4</accession>
<dbReference type="GO" id="GO:0016655">
    <property type="term" value="F:oxidoreductase activity, acting on NAD(P)H, quinone or similar compound as acceptor"/>
    <property type="evidence" value="ECO:0007669"/>
    <property type="project" value="TreeGrafter"/>
</dbReference>
<evidence type="ECO:0000259" key="11">
    <source>
        <dbReference type="Pfam" id="PF03358"/>
    </source>
</evidence>
<comment type="subunit">
    <text evidence="2">Homotetramer.</text>
</comment>
<evidence type="ECO:0000256" key="7">
    <source>
        <dbReference type="ARBA" id="ARBA00023002"/>
    </source>
</evidence>
<dbReference type="InterPro" id="IPR005025">
    <property type="entry name" value="FMN_Rdtase-like_dom"/>
</dbReference>
<keyword evidence="7" id="KW-0560">Oxidoreductase</keyword>
<evidence type="ECO:0000256" key="9">
    <source>
        <dbReference type="ARBA" id="ARBA00073853"/>
    </source>
</evidence>
<evidence type="ECO:0000256" key="5">
    <source>
        <dbReference type="ARBA" id="ARBA00022741"/>
    </source>
</evidence>
<comment type="similarity">
    <text evidence="8">Belongs to the ArsH family.</text>
</comment>
<dbReference type="PANTHER" id="PTHR43590">
    <property type="entry name" value="ARSENIC RESISTANCE PROTEIN ARSH (AFU_ORTHOLOGUE AFUA_5G15030)"/>
    <property type="match status" value="1"/>
</dbReference>
<proteinExistence type="inferred from homology"/>
<evidence type="ECO:0000313" key="12">
    <source>
        <dbReference type="EMBL" id="AIC27763.1"/>
    </source>
</evidence>
<evidence type="ECO:0000256" key="4">
    <source>
        <dbReference type="ARBA" id="ARBA00022643"/>
    </source>
</evidence>
<dbReference type="GO" id="GO:0052873">
    <property type="term" value="F:FMN reductase (NADPH) activity"/>
    <property type="evidence" value="ECO:0007669"/>
    <property type="project" value="UniProtKB-ARBA"/>
</dbReference>
<dbReference type="HOGENOM" id="CLU_055322_0_1_5"/>